<name>A0ABY4WJ96_9BACL</name>
<feature type="domain" description="YcdB/YcdC repeated" evidence="1">
    <location>
        <begin position="323"/>
        <end position="468"/>
    </location>
</feature>
<organism evidence="2 3">
    <name type="scientific">Brevibacillus ruminantium</name>
    <dbReference type="NCBI Taxonomy" id="2950604"/>
    <lineage>
        <taxon>Bacteria</taxon>
        <taxon>Bacillati</taxon>
        <taxon>Bacillota</taxon>
        <taxon>Bacilli</taxon>
        <taxon>Bacillales</taxon>
        <taxon>Paenibacillaceae</taxon>
        <taxon>Brevibacillus</taxon>
    </lineage>
</organism>
<gene>
    <name evidence="2" type="ORF">NDK47_06555</name>
</gene>
<dbReference type="Pfam" id="PF16244">
    <property type="entry name" value="DUF4901"/>
    <property type="match status" value="2"/>
</dbReference>
<proteinExistence type="predicted"/>
<accession>A0ABY4WJ96</accession>
<dbReference type="InterPro" id="IPR032599">
    <property type="entry name" value="YcdB/YcdC_rep_domain"/>
</dbReference>
<keyword evidence="3" id="KW-1185">Reference proteome</keyword>
<dbReference type="RefSeq" id="WP_251874058.1">
    <property type="nucleotide sequence ID" value="NZ_CP098755.1"/>
</dbReference>
<feature type="domain" description="YcdB/YcdC repeated" evidence="1">
    <location>
        <begin position="52"/>
        <end position="209"/>
    </location>
</feature>
<dbReference type="EMBL" id="CP098755">
    <property type="protein sequence ID" value="USG66954.1"/>
    <property type="molecule type" value="Genomic_DNA"/>
</dbReference>
<evidence type="ECO:0000313" key="3">
    <source>
        <dbReference type="Proteomes" id="UP001056500"/>
    </source>
</evidence>
<evidence type="ECO:0000313" key="2">
    <source>
        <dbReference type="EMBL" id="USG66954.1"/>
    </source>
</evidence>
<dbReference type="Proteomes" id="UP001056500">
    <property type="component" value="Chromosome"/>
</dbReference>
<reference evidence="2" key="1">
    <citation type="submission" date="2022-06" db="EMBL/GenBank/DDBJ databases">
        <title>Genome sequencing of Brevibacillus sp. BB3-R1.</title>
        <authorList>
            <person name="Heo J."/>
            <person name="Lee D."/>
            <person name="Won M."/>
            <person name="Han B.-H."/>
            <person name="Hong S.-B."/>
            <person name="Kwon S.-W."/>
        </authorList>
    </citation>
    <scope>NUCLEOTIDE SEQUENCE</scope>
    <source>
        <strain evidence="2">BB3-R1</strain>
    </source>
</reference>
<evidence type="ECO:0000259" key="1">
    <source>
        <dbReference type="Pfam" id="PF16244"/>
    </source>
</evidence>
<sequence length="563" mass="63874">MKSNRLSRGLIAGLSAAVWLTTFVVPSGGILGGEAVVSAAAAEAKKVVLTREEAIQKIQDFGGIPQELKFEEASLSENSTPPTWTLSWKSPNSDVSRTTEKRSSLVIHMDARTGYLLSYQYLVRPAKNAPEAPRVAEAAARSKAEDFLSKVIPKEEWQKLSKPNEFGQHFENMYDSKKDFAYTFTRVENGIPFIENSYQVIVSGEGEILQLLRFWNDVPLPEAKNVLKLEEAKKLLAEKATPSLMVQDVLSLNTGLSFEDHEALHDSTRYKLVYLYEDRDPQYVDAHSGKALHRGGEEAREFSYKPLGSTVRKKEDIQRIDKEEAKKLALEWLKEVPGSYQLVKEESRAEGQDENKVSFWQFEYKPQQPANQIETVSIRVTDQGELLNYVVKKATDQKDTDQKAEEKVSYETAKERAISFMKKTFPDRLGEIYLDERYSPFVFGWLHNGIPSAQGKLRVHVNFQTGYVGTLEQVVLEPNLTELTNTAKVDLDAAKKLEQENMRPMLTYYLPMKLSFGEEQKPPILVYRYVGDRGLVDAVTGEWIILDKQSERLKKNQASAQQK</sequence>
<protein>
    <submittedName>
        <fullName evidence="2">DUF4901 domain-containing protein</fullName>
    </submittedName>
</protein>